<organism evidence="2 3">
    <name type="scientific">Dyadobacter sandarakinus</name>
    <dbReference type="NCBI Taxonomy" id="2747268"/>
    <lineage>
        <taxon>Bacteria</taxon>
        <taxon>Pseudomonadati</taxon>
        <taxon>Bacteroidota</taxon>
        <taxon>Cytophagia</taxon>
        <taxon>Cytophagales</taxon>
        <taxon>Spirosomataceae</taxon>
        <taxon>Dyadobacter</taxon>
    </lineage>
</organism>
<evidence type="ECO:0000259" key="1">
    <source>
        <dbReference type="Pfam" id="PF03235"/>
    </source>
</evidence>
<dbReference type="PANTHER" id="PTHR39639">
    <property type="entry name" value="CHROMOSOME 16, WHOLE GENOME SHOTGUN SEQUENCE"/>
    <property type="match status" value="1"/>
</dbReference>
<dbReference type="Pfam" id="PF03235">
    <property type="entry name" value="GmrSD_N"/>
    <property type="match status" value="1"/>
</dbReference>
<protein>
    <submittedName>
        <fullName evidence="2">DUF262 domain-containing protein</fullName>
    </submittedName>
</protein>
<reference evidence="2 3" key="1">
    <citation type="submission" date="2020-06" db="EMBL/GenBank/DDBJ databases">
        <title>Dyadobacter sandarakinus sp. nov., isolated from the soil of the Arctic Yellow River Station.</title>
        <authorList>
            <person name="Zhang Y."/>
            <person name="Peng F."/>
        </authorList>
    </citation>
    <scope>NUCLEOTIDE SEQUENCE [LARGE SCALE GENOMIC DNA]</scope>
    <source>
        <strain evidence="2 3">Q3-56</strain>
    </source>
</reference>
<accession>A0ABX7I6H9</accession>
<dbReference type="PANTHER" id="PTHR39639:SF1">
    <property type="entry name" value="DUF262 DOMAIN-CONTAINING PROTEIN"/>
    <property type="match status" value="1"/>
</dbReference>
<proteinExistence type="predicted"/>
<dbReference type="EMBL" id="CP056775">
    <property type="protein sequence ID" value="QRR01500.1"/>
    <property type="molecule type" value="Genomic_DNA"/>
</dbReference>
<sequence>MEYYVSEFPIEQLYDLVDKDKIDLNPSYQRNFIWSTINQKELIDTILLGYPLPSLFLYAKGDGNYEMVDGQQRTKTIYRFIKGIITSSKLFGGVSFNDIDTTRFLAYRLSIIVIKNLLPSDSLQDFYVLINKKGVHLNTAEVNKSEFHDTNFLRLANDLLSYQNFIDLNLFTEAATKRMNDRAYVEELLGYLISGAAKDKKKAVASLFNSDISHEEYEIFSTQFKRVIDEIHHLNTKHPIDKTRYKQKNDFYTLFSFINESEDSRDILEYQYEILLILDGRDDEGRQFIRPSNEECLALKEYANNCITQSNSKYARDRRLSFFNSILKNTVDNGNDTLVDVLTYLSSVYGEERINFKTIGNYNLLDVDSLKEN</sequence>
<dbReference type="Proteomes" id="UP000612680">
    <property type="component" value="Chromosome"/>
</dbReference>
<gene>
    <name evidence="2" type="ORF">HWI92_11580</name>
</gene>
<evidence type="ECO:0000313" key="3">
    <source>
        <dbReference type="Proteomes" id="UP000612680"/>
    </source>
</evidence>
<dbReference type="InterPro" id="IPR004919">
    <property type="entry name" value="GmrSD_N"/>
</dbReference>
<keyword evidence="3" id="KW-1185">Reference proteome</keyword>
<dbReference type="RefSeq" id="WP_204663884.1">
    <property type="nucleotide sequence ID" value="NZ_CP056775.1"/>
</dbReference>
<evidence type="ECO:0000313" key="2">
    <source>
        <dbReference type="EMBL" id="QRR01500.1"/>
    </source>
</evidence>
<name>A0ABX7I6H9_9BACT</name>
<feature type="domain" description="GmrSD restriction endonucleases N-terminal" evidence="1">
    <location>
        <begin position="14"/>
        <end position="146"/>
    </location>
</feature>